<feature type="region of interest" description="Disordered" evidence="1">
    <location>
        <begin position="662"/>
        <end position="684"/>
    </location>
</feature>
<dbReference type="EMBL" id="JASAOG010000289">
    <property type="protein sequence ID" value="KAK0041076.1"/>
    <property type="molecule type" value="Genomic_DNA"/>
</dbReference>
<keyword evidence="4" id="KW-1185">Reference proteome</keyword>
<dbReference type="Pfam" id="PF02338">
    <property type="entry name" value="OTU"/>
    <property type="match status" value="1"/>
</dbReference>
<feature type="compositionally biased region" description="Basic and acidic residues" evidence="1">
    <location>
        <begin position="662"/>
        <end position="678"/>
    </location>
</feature>
<evidence type="ECO:0000313" key="4">
    <source>
        <dbReference type="Proteomes" id="UP001233172"/>
    </source>
</evidence>
<dbReference type="InterPro" id="IPR003323">
    <property type="entry name" value="OTU_dom"/>
</dbReference>
<gene>
    <name evidence="3" type="ORF">Bpfe_029498</name>
</gene>
<name>A0AAD8EVW7_BIOPF</name>
<feature type="region of interest" description="Disordered" evidence="1">
    <location>
        <begin position="723"/>
        <end position="778"/>
    </location>
</feature>
<feature type="domain" description="OTU" evidence="2">
    <location>
        <begin position="490"/>
        <end position="652"/>
    </location>
</feature>
<dbReference type="SUPFAM" id="SSF54001">
    <property type="entry name" value="Cysteine proteinases"/>
    <property type="match status" value="1"/>
</dbReference>
<evidence type="ECO:0000256" key="1">
    <source>
        <dbReference type="SAM" id="MobiDB-lite"/>
    </source>
</evidence>
<sequence>MRDVENEIDVSKNALLPGENVPANNIDCLNVYSSFQVWEVRSTCSSSPLRCTSITDSAVNKTMVLVRPCEIGFKLTDQDQHTDIFTERCVIDNRIFKEATIKYMRREYTLEMLSGETLCNRTSKYLSDKTCKTRRWGTHFIESNLATKNTNNSSSGIPCKQHSKRFKNSSGISTVLANENCLSRRQAYESLSHPEQNSVPSNKVVREDVGSLEEIPFYQVGRMLEFNREKAYKNKNMTSTGQGSDFMDDKHDCKHKYHNCRRSVIRKMEPGDKSSFLCRPAVGSDDNFIEIRKKTGESGVVDELCPGKHYVGVGAVPNIKLPYTLRPYGSLYCIAPKYASYSLINCQPSTLSLRPHRLEENMFSSKSFTHSSYSRNDLGTSFIQRYLDSRRKRRLVDETFSNTLEYNKFPNSARYTHSHAGTRGDPLVSFSFRSTKSYNGWPSFISIPGSRSIYSTSMNKTNNATSSNTQVSSSSSSSSANIFLPDLTNAKVVPVRGDGRCLFRSLATILSKTLQECTYRDSNGCLDCEYCSAKEEKRADRLRAKVVRLMTDNLHFYSELGADIINADQPDDVCYQKFDDRLQDMSKTTAMPGEIELNAAAYVLKRAIVIVDEDLVVINIYGQDEFPLSEPAIVRFTRLSENTGHFDPVMPRCRHDSEVNVHHNGHEKESYKTSESKAPRTSYEPNECYCRKCHCYEQRERLADNKNDNFNCPFNNKNLGRCRENQKTKQQASSRFRKRPKSRKVDRDDDSSYDLTSRRRVSSATSMTGDEESARNRGGYKVSSCASSICILKTSSRDTSGNRDSLPMSRNNTKRQKRSPQEPAQKVKKKAKKKSRKKSAARRR</sequence>
<evidence type="ECO:0000313" key="3">
    <source>
        <dbReference type="EMBL" id="KAK0041076.1"/>
    </source>
</evidence>
<feature type="compositionally biased region" description="Basic residues" evidence="1">
    <location>
        <begin position="735"/>
        <end position="744"/>
    </location>
</feature>
<dbReference type="PROSITE" id="PS50802">
    <property type="entry name" value="OTU"/>
    <property type="match status" value="1"/>
</dbReference>
<proteinExistence type="predicted"/>
<reference evidence="3" key="1">
    <citation type="journal article" date="2023" name="PLoS Negl. Trop. Dis.">
        <title>A genome sequence for Biomphalaria pfeifferi, the major vector snail for the human-infecting parasite Schistosoma mansoni.</title>
        <authorList>
            <person name="Bu L."/>
            <person name="Lu L."/>
            <person name="Laidemitt M.R."/>
            <person name="Zhang S.M."/>
            <person name="Mutuku M."/>
            <person name="Mkoji G."/>
            <person name="Steinauer M."/>
            <person name="Loker E.S."/>
        </authorList>
    </citation>
    <scope>NUCLEOTIDE SEQUENCE</scope>
    <source>
        <strain evidence="3">KasaAsao</strain>
    </source>
</reference>
<reference evidence="3" key="2">
    <citation type="submission" date="2023-04" db="EMBL/GenBank/DDBJ databases">
        <authorList>
            <person name="Bu L."/>
            <person name="Lu L."/>
            <person name="Laidemitt M.R."/>
            <person name="Zhang S.M."/>
            <person name="Mutuku M."/>
            <person name="Mkoji G."/>
            <person name="Steinauer M."/>
            <person name="Loker E.S."/>
        </authorList>
    </citation>
    <scope>NUCLEOTIDE SEQUENCE</scope>
    <source>
        <strain evidence="3">KasaAsao</strain>
        <tissue evidence="3">Whole Snail</tissue>
    </source>
</reference>
<feature type="compositionally biased region" description="Polar residues" evidence="1">
    <location>
        <begin position="796"/>
        <end position="811"/>
    </location>
</feature>
<dbReference type="InterPro" id="IPR038765">
    <property type="entry name" value="Papain-like_cys_pep_sf"/>
</dbReference>
<evidence type="ECO:0000259" key="2">
    <source>
        <dbReference type="PROSITE" id="PS50802"/>
    </source>
</evidence>
<accession>A0AAD8EVW7</accession>
<comment type="caution">
    <text evidence="3">The sequence shown here is derived from an EMBL/GenBank/DDBJ whole genome shotgun (WGS) entry which is preliminary data.</text>
</comment>
<dbReference type="Proteomes" id="UP001233172">
    <property type="component" value="Unassembled WGS sequence"/>
</dbReference>
<feature type="compositionally biased region" description="Basic residues" evidence="1">
    <location>
        <begin position="826"/>
        <end position="844"/>
    </location>
</feature>
<protein>
    <recommendedName>
        <fullName evidence="2">OTU domain-containing protein</fullName>
    </recommendedName>
</protein>
<dbReference type="CDD" id="cd22744">
    <property type="entry name" value="OTU"/>
    <property type="match status" value="1"/>
</dbReference>
<organism evidence="3 4">
    <name type="scientific">Biomphalaria pfeifferi</name>
    <name type="common">Bloodfluke planorb</name>
    <name type="synonym">Freshwater snail</name>
    <dbReference type="NCBI Taxonomy" id="112525"/>
    <lineage>
        <taxon>Eukaryota</taxon>
        <taxon>Metazoa</taxon>
        <taxon>Spiralia</taxon>
        <taxon>Lophotrochozoa</taxon>
        <taxon>Mollusca</taxon>
        <taxon>Gastropoda</taxon>
        <taxon>Heterobranchia</taxon>
        <taxon>Euthyneura</taxon>
        <taxon>Panpulmonata</taxon>
        <taxon>Hygrophila</taxon>
        <taxon>Lymnaeoidea</taxon>
        <taxon>Planorbidae</taxon>
        <taxon>Biomphalaria</taxon>
    </lineage>
</organism>
<dbReference type="Gene3D" id="3.90.70.80">
    <property type="match status" value="1"/>
</dbReference>
<dbReference type="AlphaFoldDB" id="A0AAD8EVW7"/>
<feature type="region of interest" description="Disordered" evidence="1">
    <location>
        <begin position="796"/>
        <end position="844"/>
    </location>
</feature>